<reference evidence="2" key="2">
    <citation type="submission" date="2023-06" db="EMBL/GenBank/DDBJ databases">
        <authorList>
            <consortium name="Lawrence Berkeley National Laboratory"/>
            <person name="Haridas S."/>
            <person name="Hensen N."/>
            <person name="Bonometti L."/>
            <person name="Westerberg I."/>
            <person name="Brannstrom I.O."/>
            <person name="Guillou S."/>
            <person name="Cros-Aarteil S."/>
            <person name="Calhoun S."/>
            <person name="Kuo A."/>
            <person name="Mondo S."/>
            <person name="Pangilinan J."/>
            <person name="Riley R."/>
            <person name="Labutti K."/>
            <person name="Andreopoulos B."/>
            <person name="Lipzen A."/>
            <person name="Chen C."/>
            <person name="Yanf M."/>
            <person name="Daum C."/>
            <person name="Ng V."/>
            <person name="Clum A."/>
            <person name="Steindorff A."/>
            <person name="Ohm R."/>
            <person name="Martin F."/>
            <person name="Silar P."/>
            <person name="Natvig D."/>
            <person name="Lalanne C."/>
            <person name="Gautier V."/>
            <person name="Ament-Velasquez S.L."/>
            <person name="Kruys A."/>
            <person name="Hutchinson M.I."/>
            <person name="Powell A.J."/>
            <person name="Barry K."/>
            <person name="Miller A.N."/>
            <person name="Grigoriev I.V."/>
            <person name="Debuchy R."/>
            <person name="Gladieux P."/>
            <person name="Thoren M.H."/>
            <person name="Johannesson H."/>
        </authorList>
    </citation>
    <scope>NUCLEOTIDE SEQUENCE</scope>
    <source>
        <strain evidence="2">CBS 955.72</strain>
    </source>
</reference>
<organism evidence="2 3">
    <name type="scientific">Lasiosphaeria hispida</name>
    <dbReference type="NCBI Taxonomy" id="260671"/>
    <lineage>
        <taxon>Eukaryota</taxon>
        <taxon>Fungi</taxon>
        <taxon>Dikarya</taxon>
        <taxon>Ascomycota</taxon>
        <taxon>Pezizomycotina</taxon>
        <taxon>Sordariomycetes</taxon>
        <taxon>Sordariomycetidae</taxon>
        <taxon>Sordariales</taxon>
        <taxon>Lasiosphaeriaceae</taxon>
        <taxon>Lasiosphaeria</taxon>
    </lineage>
</organism>
<accession>A0AAJ0HJV8</accession>
<protein>
    <submittedName>
        <fullName evidence="2">Uncharacterized protein</fullName>
    </submittedName>
</protein>
<comment type="caution">
    <text evidence="2">The sequence shown here is derived from an EMBL/GenBank/DDBJ whole genome shotgun (WGS) entry which is preliminary data.</text>
</comment>
<evidence type="ECO:0000313" key="2">
    <source>
        <dbReference type="EMBL" id="KAK3353719.1"/>
    </source>
</evidence>
<feature type="region of interest" description="Disordered" evidence="1">
    <location>
        <begin position="73"/>
        <end position="102"/>
    </location>
</feature>
<reference evidence="2" key="1">
    <citation type="journal article" date="2023" name="Mol. Phylogenet. Evol.">
        <title>Genome-scale phylogeny and comparative genomics of the fungal order Sordariales.</title>
        <authorList>
            <person name="Hensen N."/>
            <person name="Bonometti L."/>
            <person name="Westerberg I."/>
            <person name="Brannstrom I.O."/>
            <person name="Guillou S."/>
            <person name="Cros-Aarteil S."/>
            <person name="Calhoun S."/>
            <person name="Haridas S."/>
            <person name="Kuo A."/>
            <person name="Mondo S."/>
            <person name="Pangilinan J."/>
            <person name="Riley R."/>
            <person name="LaButti K."/>
            <person name="Andreopoulos B."/>
            <person name="Lipzen A."/>
            <person name="Chen C."/>
            <person name="Yan M."/>
            <person name="Daum C."/>
            <person name="Ng V."/>
            <person name="Clum A."/>
            <person name="Steindorff A."/>
            <person name="Ohm R.A."/>
            <person name="Martin F."/>
            <person name="Silar P."/>
            <person name="Natvig D.O."/>
            <person name="Lalanne C."/>
            <person name="Gautier V."/>
            <person name="Ament-Velasquez S.L."/>
            <person name="Kruys A."/>
            <person name="Hutchinson M.I."/>
            <person name="Powell A.J."/>
            <person name="Barry K."/>
            <person name="Miller A.N."/>
            <person name="Grigoriev I.V."/>
            <person name="Debuchy R."/>
            <person name="Gladieux P."/>
            <person name="Hiltunen Thoren M."/>
            <person name="Johannesson H."/>
        </authorList>
    </citation>
    <scope>NUCLEOTIDE SEQUENCE</scope>
    <source>
        <strain evidence="2">CBS 955.72</strain>
    </source>
</reference>
<evidence type="ECO:0000313" key="3">
    <source>
        <dbReference type="Proteomes" id="UP001275084"/>
    </source>
</evidence>
<evidence type="ECO:0000256" key="1">
    <source>
        <dbReference type="SAM" id="MobiDB-lite"/>
    </source>
</evidence>
<gene>
    <name evidence="2" type="ORF">B0T25DRAFT_545241</name>
</gene>
<name>A0AAJ0HJV8_9PEZI</name>
<feature type="compositionally biased region" description="Low complexity" evidence="1">
    <location>
        <begin position="80"/>
        <end position="94"/>
    </location>
</feature>
<keyword evidence="3" id="KW-1185">Reference proteome</keyword>
<dbReference type="AlphaFoldDB" id="A0AAJ0HJV8"/>
<proteinExistence type="predicted"/>
<dbReference type="Proteomes" id="UP001275084">
    <property type="component" value="Unassembled WGS sequence"/>
</dbReference>
<dbReference type="EMBL" id="JAUIQD010000004">
    <property type="protein sequence ID" value="KAK3353719.1"/>
    <property type="molecule type" value="Genomic_DNA"/>
</dbReference>
<sequence>MVHGRAPCPPPPDDMGARAVFALCCCLSGKGGVSSLFSLMRISSAILTPSTHQLRIPTARISLLDHTAPPWIQTNPNRLSSKSKSISMRSSARSPMKNPTSRLKTGEYWHSMSAEMCAHSLVTRRQSPAFAIVDPDDPHGGRPRVIITQKPKYSVGRSVYVRVSGSAELQGPFLVATVTVSTAKYTLSYSSGIAAMSGSEIHEDDLVPG</sequence>